<sequence length="402" mass="45518">MKVNTGHLTYCTNIHAGKNWDEDFNALKQNFPIVKQNVAPTAALGLGLRLSNTASLQLQNAAELELFKQWLQENDAYVFTMNGFPYGDFHHTIVKADVHAPDWTTDDRKDYTVRLFHILKSLVPEGMDGGISTSPLSYRHWFKAPEALKEATEKATLNIIEVIKVLASINNEQGLLLHLDIEPEPDGILETGREFIDWFEQYLLPIGIPEIKNLFNTTDQEAEAIIKQHLCLCYDVCHFAIGYEDHGAVLAELERKNIRVGKIQISAALKASLDGSGEEKQQIKQSFTTFNEPTYLHQVVALQNDGGVKRYQDLPEALDDFENEAAKEWRAHFHVPISVHDIGLLQSTQSDISKVLELQKARPFTNHLEVETYTWEVLPEHLKLPIAQSISNELNWVIDTLA</sequence>
<dbReference type="SUPFAM" id="SSF51658">
    <property type="entry name" value="Xylose isomerase-like"/>
    <property type="match status" value="1"/>
</dbReference>
<dbReference type="Proteomes" id="UP000307244">
    <property type="component" value="Unassembled WGS sequence"/>
</dbReference>
<gene>
    <name evidence="1" type="ORF">FA047_09045</name>
</gene>
<dbReference type="GO" id="GO:0016853">
    <property type="term" value="F:isomerase activity"/>
    <property type="evidence" value="ECO:0007669"/>
    <property type="project" value="UniProtKB-KW"/>
</dbReference>
<protein>
    <submittedName>
        <fullName evidence="1">Xylose isomerase</fullName>
    </submittedName>
</protein>
<keyword evidence="1" id="KW-0413">Isomerase</keyword>
<evidence type="ECO:0000313" key="1">
    <source>
        <dbReference type="EMBL" id="TKC07384.1"/>
    </source>
</evidence>
<keyword evidence="2" id="KW-1185">Reference proteome</keyword>
<comment type="caution">
    <text evidence="1">The sequence shown here is derived from an EMBL/GenBank/DDBJ whole genome shotgun (WGS) entry which is preliminary data.</text>
</comment>
<reference evidence="1 2" key="1">
    <citation type="submission" date="2019-04" db="EMBL/GenBank/DDBJ databases">
        <title>Pedobacter sp. RP-3-15 sp. nov., isolated from Arctic soil.</title>
        <authorList>
            <person name="Dahal R.H."/>
            <person name="Kim D.-U."/>
        </authorList>
    </citation>
    <scope>NUCLEOTIDE SEQUENCE [LARGE SCALE GENOMIC DNA]</scope>
    <source>
        <strain evidence="1 2">RP-3-15</strain>
    </source>
</reference>
<dbReference type="RefSeq" id="WP_136835644.1">
    <property type="nucleotide sequence ID" value="NZ_SWBQ01000002.1"/>
</dbReference>
<organism evidence="1 2">
    <name type="scientific">Pedobacter frigoris</name>
    <dbReference type="NCBI Taxonomy" id="2571272"/>
    <lineage>
        <taxon>Bacteria</taxon>
        <taxon>Pseudomonadati</taxon>
        <taxon>Bacteroidota</taxon>
        <taxon>Sphingobacteriia</taxon>
        <taxon>Sphingobacteriales</taxon>
        <taxon>Sphingobacteriaceae</taxon>
        <taxon>Pedobacter</taxon>
    </lineage>
</organism>
<name>A0A4U1CPM4_9SPHI</name>
<accession>A0A4U1CPM4</accession>
<dbReference type="OrthoDB" id="9785907at2"/>
<dbReference type="AlphaFoldDB" id="A0A4U1CPM4"/>
<proteinExistence type="predicted"/>
<dbReference type="EMBL" id="SWBQ01000002">
    <property type="protein sequence ID" value="TKC07384.1"/>
    <property type="molecule type" value="Genomic_DNA"/>
</dbReference>
<dbReference type="NCBIfam" id="NF035939">
    <property type="entry name" value="TIM_EboE"/>
    <property type="match status" value="1"/>
</dbReference>
<dbReference type="InterPro" id="IPR036237">
    <property type="entry name" value="Xyl_isomerase-like_sf"/>
</dbReference>
<evidence type="ECO:0000313" key="2">
    <source>
        <dbReference type="Proteomes" id="UP000307244"/>
    </source>
</evidence>